<evidence type="ECO:0000259" key="6">
    <source>
        <dbReference type="Pfam" id="PF03466"/>
    </source>
</evidence>
<protein>
    <submittedName>
        <fullName evidence="7">LysR substrate-binding domain-containing protein</fullName>
    </submittedName>
</protein>
<evidence type="ECO:0000256" key="4">
    <source>
        <dbReference type="ARBA" id="ARBA00023159"/>
    </source>
</evidence>
<feature type="domain" description="LysR substrate-binding" evidence="6">
    <location>
        <begin position="55"/>
        <end position="208"/>
    </location>
</feature>
<evidence type="ECO:0000256" key="5">
    <source>
        <dbReference type="ARBA" id="ARBA00023163"/>
    </source>
</evidence>
<dbReference type="EMBL" id="CP092362">
    <property type="protein sequence ID" value="ULN39249.1"/>
    <property type="molecule type" value="Genomic_DNA"/>
</dbReference>
<dbReference type="Gene3D" id="3.40.190.10">
    <property type="entry name" value="Periplasmic binding protein-like II"/>
    <property type="match status" value="2"/>
</dbReference>
<keyword evidence="4" id="KW-0010">Activator</keyword>
<keyword evidence="3" id="KW-0238">DNA-binding</keyword>
<gene>
    <name evidence="7" type="ORF">MI149_15855</name>
</gene>
<dbReference type="RefSeq" id="WP_240176223.1">
    <property type="nucleotide sequence ID" value="NZ_CP092362.2"/>
</dbReference>
<evidence type="ECO:0000256" key="1">
    <source>
        <dbReference type="ARBA" id="ARBA00009437"/>
    </source>
</evidence>
<keyword evidence="5" id="KW-0804">Transcription</keyword>
<dbReference type="Pfam" id="PF03466">
    <property type="entry name" value="LysR_substrate"/>
    <property type="match status" value="1"/>
</dbReference>
<accession>A0ABY3THC9</accession>
<evidence type="ECO:0000256" key="2">
    <source>
        <dbReference type="ARBA" id="ARBA00023015"/>
    </source>
</evidence>
<keyword evidence="8" id="KW-1185">Reference proteome</keyword>
<dbReference type="InterPro" id="IPR005119">
    <property type="entry name" value="LysR_subst-bd"/>
</dbReference>
<dbReference type="PANTHER" id="PTHR30346">
    <property type="entry name" value="TRANSCRIPTIONAL DUAL REGULATOR HCAR-RELATED"/>
    <property type="match status" value="1"/>
</dbReference>
<evidence type="ECO:0000256" key="3">
    <source>
        <dbReference type="ARBA" id="ARBA00023125"/>
    </source>
</evidence>
<sequence length="223" mass="23523">MIVDDSTRLLADAAKMFGAAEGLRWGVVPQLDDEIVACCAHALRGALTQTDAPLTTVTKGAAALLADLRRGNLDIVVVTHPAVLADLDAGPVITLNRTVVVPSGHRAAKTTSARAQMLRDLALATAPREDNPPAHDLLTDGLRRHGLDVVVQPASSHREVSAMVAAGTCFGLATASAAEHTGTTHLRMLVEEVALRVRIVAAPGRDLGDLVYTLDRELLRSRS</sequence>
<name>A0ABY3THC9_9MYCO</name>
<organism evidence="7 8">
    <name type="scientific">Mycolicibacterium crocinum</name>
    <dbReference type="NCBI Taxonomy" id="388459"/>
    <lineage>
        <taxon>Bacteria</taxon>
        <taxon>Bacillati</taxon>
        <taxon>Actinomycetota</taxon>
        <taxon>Actinomycetes</taxon>
        <taxon>Mycobacteriales</taxon>
        <taxon>Mycobacteriaceae</taxon>
        <taxon>Mycolicibacterium</taxon>
    </lineage>
</organism>
<evidence type="ECO:0000313" key="7">
    <source>
        <dbReference type="EMBL" id="ULN39249.1"/>
    </source>
</evidence>
<comment type="similarity">
    <text evidence="1">Belongs to the LysR transcriptional regulatory family.</text>
</comment>
<dbReference type="PANTHER" id="PTHR30346:SF0">
    <property type="entry name" value="HCA OPERON TRANSCRIPTIONAL ACTIVATOR HCAR"/>
    <property type="match status" value="1"/>
</dbReference>
<evidence type="ECO:0000313" key="8">
    <source>
        <dbReference type="Proteomes" id="UP001055337"/>
    </source>
</evidence>
<reference evidence="7" key="1">
    <citation type="submission" date="2022-08" db="EMBL/GenBank/DDBJ databases">
        <title>Whole genome sequencing of non-tuberculosis mycobacteria type-strains.</title>
        <authorList>
            <person name="Igarashi Y."/>
            <person name="Osugi A."/>
            <person name="Mitarai S."/>
        </authorList>
    </citation>
    <scope>NUCLEOTIDE SEQUENCE</scope>
    <source>
        <strain evidence="7">JCM 16369</strain>
    </source>
</reference>
<dbReference type="Proteomes" id="UP001055337">
    <property type="component" value="Chromosome"/>
</dbReference>
<proteinExistence type="inferred from homology"/>
<keyword evidence="2" id="KW-0805">Transcription regulation</keyword>
<dbReference type="SUPFAM" id="SSF53850">
    <property type="entry name" value="Periplasmic binding protein-like II"/>
    <property type="match status" value="1"/>
</dbReference>